<evidence type="ECO:0000313" key="2">
    <source>
        <dbReference type="Proteomes" id="UP001321473"/>
    </source>
</evidence>
<keyword evidence="2" id="KW-1185">Reference proteome</keyword>
<name>A0AAQ4DFK1_AMBAM</name>
<evidence type="ECO:0000313" key="1">
    <source>
        <dbReference type="EMBL" id="KAK8761241.1"/>
    </source>
</evidence>
<gene>
    <name evidence="1" type="ORF">V5799_027491</name>
</gene>
<organism evidence="1 2">
    <name type="scientific">Amblyomma americanum</name>
    <name type="common">Lone star tick</name>
    <dbReference type="NCBI Taxonomy" id="6943"/>
    <lineage>
        <taxon>Eukaryota</taxon>
        <taxon>Metazoa</taxon>
        <taxon>Ecdysozoa</taxon>
        <taxon>Arthropoda</taxon>
        <taxon>Chelicerata</taxon>
        <taxon>Arachnida</taxon>
        <taxon>Acari</taxon>
        <taxon>Parasitiformes</taxon>
        <taxon>Ixodida</taxon>
        <taxon>Ixodoidea</taxon>
        <taxon>Ixodidae</taxon>
        <taxon>Amblyomminae</taxon>
        <taxon>Amblyomma</taxon>
    </lineage>
</organism>
<sequence>MEQLFTQDGMQEEAVFLDIGVNAVGRRRDIMFLNDIQFNEAYNKTTQHVTTGHIRSHFRAAYESFAAPGNIFGEDPEKHQDRLFEELTEMKRFMDVRVGGGASGAAEKMVHPDPAWFVSLTPSVAESRWDAAFQRYLNGSLRSFSGVFLESTARFRVLFELQRFYGEEKTADFMGWFAVQVRYAPDASPAVLLVGLGSRLAGTLYLDYVERRADAGSVYKENWHCLVPSANDSDSDDREDLVAASAAMRVIWDTFQHGRRAGKETPL</sequence>
<accession>A0AAQ4DFK1</accession>
<protein>
    <submittedName>
        <fullName evidence="1">Uncharacterized protein</fullName>
    </submittedName>
</protein>
<proteinExistence type="predicted"/>
<reference evidence="1 2" key="1">
    <citation type="journal article" date="2023" name="Arcadia Sci">
        <title>De novo assembly of a long-read Amblyomma americanum tick genome.</title>
        <authorList>
            <person name="Chou S."/>
            <person name="Poskanzer K.E."/>
            <person name="Rollins M."/>
            <person name="Thuy-Boun P.S."/>
        </authorList>
    </citation>
    <scope>NUCLEOTIDE SEQUENCE [LARGE SCALE GENOMIC DNA]</scope>
    <source>
        <strain evidence="1">F_SG_1</strain>
        <tissue evidence="1">Salivary glands</tissue>
    </source>
</reference>
<dbReference type="AlphaFoldDB" id="A0AAQ4DFK1"/>
<dbReference type="EMBL" id="JARKHS020031396">
    <property type="protein sequence ID" value="KAK8761241.1"/>
    <property type="molecule type" value="Genomic_DNA"/>
</dbReference>
<feature type="non-terminal residue" evidence="1">
    <location>
        <position position="267"/>
    </location>
</feature>
<dbReference type="Proteomes" id="UP001321473">
    <property type="component" value="Unassembled WGS sequence"/>
</dbReference>
<comment type="caution">
    <text evidence="1">The sequence shown here is derived from an EMBL/GenBank/DDBJ whole genome shotgun (WGS) entry which is preliminary data.</text>
</comment>